<organism evidence="3">
    <name type="scientific">freshwater metagenome</name>
    <dbReference type="NCBI Taxonomy" id="449393"/>
    <lineage>
        <taxon>unclassified sequences</taxon>
        <taxon>metagenomes</taxon>
        <taxon>ecological metagenomes</taxon>
    </lineage>
</organism>
<gene>
    <name evidence="3" type="ORF">UFOPK4345_00963</name>
</gene>
<dbReference type="AlphaFoldDB" id="A0A6J7UK13"/>
<feature type="transmembrane region" description="Helical" evidence="2">
    <location>
        <begin position="174"/>
        <end position="194"/>
    </location>
</feature>
<sequence length="241" mass="25393">MHAAAPPVDDTIPDEQGIGDGAIDESTPLVDPTTQTTLPAGCVAPRAAIATFLGELVSADDAVAIFAVVQVRGGSLGAYVNAGAISIRYAERETRFLQVGTTYLVGAGGSELFSTLESKVRAKKQLFAGDAVVGIDESDKPCPDIEDPVLTLLPNGQPINAGVFSLLRNGRGGLVRAAVLPLLFALLFLVGLVITKRLFVGAETISRKPVSRSKVSRSKVSRTRVSRAKSVSSRKRSPRRK</sequence>
<evidence type="ECO:0000256" key="2">
    <source>
        <dbReference type="SAM" id="Phobius"/>
    </source>
</evidence>
<dbReference type="EMBL" id="CAFBQV010000155">
    <property type="protein sequence ID" value="CAB5066280.1"/>
    <property type="molecule type" value="Genomic_DNA"/>
</dbReference>
<reference evidence="3" key="1">
    <citation type="submission" date="2020-05" db="EMBL/GenBank/DDBJ databases">
        <authorList>
            <person name="Chiriac C."/>
            <person name="Salcher M."/>
            <person name="Ghai R."/>
            <person name="Kavagutti S V."/>
        </authorList>
    </citation>
    <scope>NUCLEOTIDE SEQUENCE</scope>
</reference>
<feature type="region of interest" description="Disordered" evidence="1">
    <location>
        <begin position="210"/>
        <end position="241"/>
    </location>
</feature>
<keyword evidence="2" id="KW-0472">Membrane</keyword>
<evidence type="ECO:0000313" key="3">
    <source>
        <dbReference type="EMBL" id="CAB5066280.1"/>
    </source>
</evidence>
<accession>A0A6J7UK13</accession>
<protein>
    <submittedName>
        <fullName evidence="3">Unannotated protein</fullName>
    </submittedName>
</protein>
<feature type="region of interest" description="Disordered" evidence="1">
    <location>
        <begin position="1"/>
        <end position="31"/>
    </location>
</feature>
<evidence type="ECO:0000256" key="1">
    <source>
        <dbReference type="SAM" id="MobiDB-lite"/>
    </source>
</evidence>
<name>A0A6J7UK13_9ZZZZ</name>
<proteinExistence type="predicted"/>
<keyword evidence="2" id="KW-0812">Transmembrane</keyword>
<keyword evidence="2" id="KW-1133">Transmembrane helix</keyword>